<name>A0A923LK95_9FIRM</name>
<keyword evidence="4 7" id="KW-0812">Transmembrane</keyword>
<dbReference type="RefSeq" id="WP_186877006.1">
    <property type="nucleotide sequence ID" value="NZ_JACOPF010000004.1"/>
</dbReference>
<comment type="caution">
    <text evidence="9">The sequence shown here is derived from an EMBL/GenBank/DDBJ whole genome shotgun (WGS) entry which is preliminary data.</text>
</comment>
<comment type="subcellular location">
    <subcellularLocation>
        <location evidence="1 7">Cell membrane</location>
        <topology evidence="1 7">Multi-pass membrane protein</topology>
    </subcellularLocation>
</comment>
<proteinExistence type="inferred from homology"/>
<feature type="transmembrane region" description="Helical" evidence="7">
    <location>
        <begin position="195"/>
        <end position="217"/>
    </location>
</feature>
<dbReference type="SUPFAM" id="SSF161098">
    <property type="entry name" value="MetI-like"/>
    <property type="match status" value="1"/>
</dbReference>
<evidence type="ECO:0000313" key="9">
    <source>
        <dbReference type="EMBL" id="MBC5690355.1"/>
    </source>
</evidence>
<reference evidence="9" key="1">
    <citation type="submission" date="2020-08" db="EMBL/GenBank/DDBJ databases">
        <title>Genome public.</title>
        <authorList>
            <person name="Liu C."/>
            <person name="Sun Q."/>
        </authorList>
    </citation>
    <scope>NUCLEOTIDE SEQUENCE</scope>
    <source>
        <strain evidence="9">NSJ-55</strain>
    </source>
</reference>
<organism evidence="9 10">
    <name type="scientific">Mediterraneibacter hominis</name>
    <dbReference type="NCBI Taxonomy" id="2763054"/>
    <lineage>
        <taxon>Bacteria</taxon>
        <taxon>Bacillati</taxon>
        <taxon>Bacillota</taxon>
        <taxon>Clostridia</taxon>
        <taxon>Lachnospirales</taxon>
        <taxon>Lachnospiraceae</taxon>
        <taxon>Mediterraneibacter</taxon>
    </lineage>
</organism>
<evidence type="ECO:0000259" key="8">
    <source>
        <dbReference type="PROSITE" id="PS50928"/>
    </source>
</evidence>
<evidence type="ECO:0000256" key="7">
    <source>
        <dbReference type="RuleBase" id="RU363032"/>
    </source>
</evidence>
<dbReference type="GO" id="GO:0055085">
    <property type="term" value="P:transmembrane transport"/>
    <property type="evidence" value="ECO:0007669"/>
    <property type="project" value="InterPro"/>
</dbReference>
<feature type="transmembrane region" description="Helical" evidence="7">
    <location>
        <begin position="87"/>
        <end position="107"/>
    </location>
</feature>
<dbReference type="GO" id="GO:0005886">
    <property type="term" value="C:plasma membrane"/>
    <property type="evidence" value="ECO:0007669"/>
    <property type="project" value="UniProtKB-SubCell"/>
</dbReference>
<dbReference type="CDD" id="cd06261">
    <property type="entry name" value="TM_PBP2"/>
    <property type="match status" value="1"/>
</dbReference>
<feature type="transmembrane region" description="Helical" evidence="7">
    <location>
        <begin position="151"/>
        <end position="174"/>
    </location>
</feature>
<protein>
    <submittedName>
        <fullName evidence="9">Carbohydrate ABC transporter permease</fullName>
    </submittedName>
</protein>
<feature type="transmembrane region" description="Helical" evidence="7">
    <location>
        <begin position="21"/>
        <end position="45"/>
    </location>
</feature>
<accession>A0A923LK95</accession>
<dbReference type="PROSITE" id="PS50928">
    <property type="entry name" value="ABC_TM1"/>
    <property type="match status" value="1"/>
</dbReference>
<sequence length="290" mass="32367">MSKSISKRWNRKKGNEDQGGTSIITFIIMLLVALISVYPLLWVIIQSFKTEGQFLQSIWSLPTSLNFDNFITAFEEANLAVYLKNTVINTGATLVVDLVLVTCLGYAFSKLKMKFKKFFYYMILINMLIPTPIILLPMYLQVVDLGIQNTLAAIVFPYYQGFAPLGLILIKGYMDNIPDEIIESAKIDGCGTFRILWKIMVPLVKPMLVTLAILGGMNAWNEYMWALVSISDTSKYTLSVGIAVIRDKIATIGYTPVFAALTVSAMVFVIIYLFAQKTFVRSITAGAVKG</sequence>
<dbReference type="InterPro" id="IPR035906">
    <property type="entry name" value="MetI-like_sf"/>
</dbReference>
<evidence type="ECO:0000256" key="2">
    <source>
        <dbReference type="ARBA" id="ARBA00022448"/>
    </source>
</evidence>
<feature type="transmembrane region" description="Helical" evidence="7">
    <location>
        <begin position="119"/>
        <end position="139"/>
    </location>
</feature>
<gene>
    <name evidence="9" type="ORF">H8S37_15670</name>
</gene>
<dbReference type="Pfam" id="PF00528">
    <property type="entry name" value="BPD_transp_1"/>
    <property type="match status" value="1"/>
</dbReference>
<keyword evidence="5 7" id="KW-1133">Transmembrane helix</keyword>
<dbReference type="PANTHER" id="PTHR43744:SF8">
    <property type="entry name" value="SN-GLYCEROL-3-PHOSPHATE TRANSPORT SYSTEM PERMEASE PROTEIN UGPE"/>
    <property type="match status" value="1"/>
</dbReference>
<dbReference type="PANTHER" id="PTHR43744">
    <property type="entry name" value="ABC TRANSPORTER PERMEASE PROTEIN MG189-RELATED-RELATED"/>
    <property type="match status" value="1"/>
</dbReference>
<keyword evidence="6 7" id="KW-0472">Membrane</keyword>
<dbReference type="InterPro" id="IPR000515">
    <property type="entry name" value="MetI-like"/>
</dbReference>
<evidence type="ECO:0000256" key="3">
    <source>
        <dbReference type="ARBA" id="ARBA00022475"/>
    </source>
</evidence>
<evidence type="ECO:0000313" key="10">
    <source>
        <dbReference type="Proteomes" id="UP000652477"/>
    </source>
</evidence>
<evidence type="ECO:0000256" key="1">
    <source>
        <dbReference type="ARBA" id="ARBA00004651"/>
    </source>
</evidence>
<evidence type="ECO:0000256" key="4">
    <source>
        <dbReference type="ARBA" id="ARBA00022692"/>
    </source>
</evidence>
<dbReference type="Proteomes" id="UP000652477">
    <property type="component" value="Unassembled WGS sequence"/>
</dbReference>
<feature type="transmembrane region" description="Helical" evidence="7">
    <location>
        <begin position="257"/>
        <end position="275"/>
    </location>
</feature>
<dbReference type="AlphaFoldDB" id="A0A923LK95"/>
<comment type="similarity">
    <text evidence="7">Belongs to the binding-protein-dependent transport system permease family.</text>
</comment>
<keyword evidence="3" id="KW-1003">Cell membrane</keyword>
<evidence type="ECO:0000256" key="6">
    <source>
        <dbReference type="ARBA" id="ARBA00023136"/>
    </source>
</evidence>
<keyword evidence="10" id="KW-1185">Reference proteome</keyword>
<dbReference type="Gene3D" id="1.10.3720.10">
    <property type="entry name" value="MetI-like"/>
    <property type="match status" value="1"/>
</dbReference>
<dbReference type="EMBL" id="JACOPF010000004">
    <property type="protein sequence ID" value="MBC5690355.1"/>
    <property type="molecule type" value="Genomic_DNA"/>
</dbReference>
<keyword evidence="2 7" id="KW-0813">Transport</keyword>
<feature type="domain" description="ABC transmembrane type-1" evidence="8">
    <location>
        <begin position="83"/>
        <end position="275"/>
    </location>
</feature>
<evidence type="ECO:0000256" key="5">
    <source>
        <dbReference type="ARBA" id="ARBA00022989"/>
    </source>
</evidence>